<dbReference type="RefSeq" id="WP_193911067.1">
    <property type="nucleotide sequence ID" value="NZ_JADEXG010000067.1"/>
</dbReference>
<dbReference type="Proteomes" id="UP000636505">
    <property type="component" value="Unassembled WGS sequence"/>
</dbReference>
<dbReference type="AlphaFoldDB" id="A0A8J7DPJ1"/>
<comment type="caution">
    <text evidence="2">The sequence shown here is derived from an EMBL/GenBank/DDBJ whole genome shotgun (WGS) entry which is preliminary data.</text>
</comment>
<dbReference type="Gene3D" id="2.60.40.3500">
    <property type="match status" value="1"/>
</dbReference>
<dbReference type="InterPro" id="IPR021731">
    <property type="entry name" value="AMIN_dom"/>
</dbReference>
<evidence type="ECO:0000259" key="1">
    <source>
        <dbReference type="Pfam" id="PF11741"/>
    </source>
</evidence>
<gene>
    <name evidence="2" type="ORF">IQ241_21185</name>
</gene>
<keyword evidence="3" id="KW-1185">Reference proteome</keyword>
<organism evidence="2 3">
    <name type="scientific">Vasconcelosia minhoensis LEGE 07310</name>
    <dbReference type="NCBI Taxonomy" id="915328"/>
    <lineage>
        <taxon>Bacteria</taxon>
        <taxon>Bacillati</taxon>
        <taxon>Cyanobacteriota</taxon>
        <taxon>Cyanophyceae</taxon>
        <taxon>Nodosilineales</taxon>
        <taxon>Cymatolegaceae</taxon>
        <taxon>Vasconcelosia</taxon>
        <taxon>Vasconcelosia minhoensis</taxon>
    </lineage>
</organism>
<evidence type="ECO:0000313" key="2">
    <source>
        <dbReference type="EMBL" id="MBE9079775.1"/>
    </source>
</evidence>
<protein>
    <submittedName>
        <fullName evidence="2">AMIN domain-containing protein</fullName>
    </submittedName>
</protein>
<name>A0A8J7DPJ1_9CYAN</name>
<feature type="domain" description="AMIN" evidence="1">
    <location>
        <begin position="2"/>
        <end position="59"/>
    </location>
</feature>
<sequence>MSNPTRIVVDLTGTTLGQHTVNQAVERMVRAIRIGQFDAQTTRLVIELAPGYTVDPAQMIVQGQTPQLFVTGAQDARTFNDPA</sequence>
<evidence type="ECO:0000313" key="3">
    <source>
        <dbReference type="Proteomes" id="UP000636505"/>
    </source>
</evidence>
<dbReference type="Pfam" id="PF11741">
    <property type="entry name" value="AMIN"/>
    <property type="match status" value="1"/>
</dbReference>
<accession>A0A8J7DPJ1</accession>
<reference evidence="2" key="1">
    <citation type="submission" date="2020-10" db="EMBL/GenBank/DDBJ databases">
        <authorList>
            <person name="Castelo-Branco R."/>
            <person name="Eusebio N."/>
            <person name="Adriana R."/>
            <person name="Vieira A."/>
            <person name="Brugerolle De Fraissinette N."/>
            <person name="Rezende De Castro R."/>
            <person name="Schneider M.P."/>
            <person name="Vasconcelos V."/>
            <person name="Leao P.N."/>
        </authorList>
    </citation>
    <scope>NUCLEOTIDE SEQUENCE</scope>
    <source>
        <strain evidence="2">LEGE 07310</strain>
    </source>
</reference>
<proteinExistence type="predicted"/>
<dbReference type="EMBL" id="JADEXG010000067">
    <property type="protein sequence ID" value="MBE9079775.1"/>
    <property type="molecule type" value="Genomic_DNA"/>
</dbReference>